<proteinExistence type="predicted"/>
<keyword evidence="3" id="KW-1185">Reference proteome</keyword>
<dbReference type="EMBL" id="JARJCM010000194">
    <property type="protein sequence ID" value="KAJ7023085.1"/>
    <property type="molecule type" value="Genomic_DNA"/>
</dbReference>
<comment type="caution">
    <text evidence="2">The sequence shown here is derived from an EMBL/GenBank/DDBJ whole genome shotgun (WGS) entry which is preliminary data.</text>
</comment>
<organism evidence="2 3">
    <name type="scientific">Mycena alexandri</name>
    <dbReference type="NCBI Taxonomy" id="1745969"/>
    <lineage>
        <taxon>Eukaryota</taxon>
        <taxon>Fungi</taxon>
        <taxon>Dikarya</taxon>
        <taxon>Basidiomycota</taxon>
        <taxon>Agaricomycotina</taxon>
        <taxon>Agaricomycetes</taxon>
        <taxon>Agaricomycetidae</taxon>
        <taxon>Agaricales</taxon>
        <taxon>Marasmiineae</taxon>
        <taxon>Mycenaceae</taxon>
        <taxon>Mycena</taxon>
    </lineage>
</organism>
<feature type="region of interest" description="Disordered" evidence="1">
    <location>
        <begin position="39"/>
        <end position="70"/>
    </location>
</feature>
<evidence type="ECO:0000313" key="3">
    <source>
        <dbReference type="Proteomes" id="UP001218188"/>
    </source>
</evidence>
<gene>
    <name evidence="2" type="ORF">C8F04DRAFT_1193746</name>
</gene>
<evidence type="ECO:0000256" key="1">
    <source>
        <dbReference type="SAM" id="MobiDB-lite"/>
    </source>
</evidence>
<name>A0AAD6S8Y6_9AGAR</name>
<dbReference type="Proteomes" id="UP001218188">
    <property type="component" value="Unassembled WGS sequence"/>
</dbReference>
<sequence>MRKIFAYGTPVSAQSLWTKRSCRIDGEAEDNACRLESVRRRTSTQPLPPCPRPFGPGQKKAYSGSSRRVDWNRRDVEHTHDLPHHALDRLNPANAKLVVDP</sequence>
<protein>
    <submittedName>
        <fullName evidence="2">Uncharacterized protein</fullName>
    </submittedName>
</protein>
<reference evidence="2" key="1">
    <citation type="submission" date="2023-03" db="EMBL/GenBank/DDBJ databases">
        <title>Massive genome expansion in bonnet fungi (Mycena s.s.) driven by repeated elements and novel gene families across ecological guilds.</title>
        <authorList>
            <consortium name="Lawrence Berkeley National Laboratory"/>
            <person name="Harder C.B."/>
            <person name="Miyauchi S."/>
            <person name="Viragh M."/>
            <person name="Kuo A."/>
            <person name="Thoen E."/>
            <person name="Andreopoulos B."/>
            <person name="Lu D."/>
            <person name="Skrede I."/>
            <person name="Drula E."/>
            <person name="Henrissat B."/>
            <person name="Morin E."/>
            <person name="Kohler A."/>
            <person name="Barry K."/>
            <person name="LaButti K."/>
            <person name="Morin E."/>
            <person name="Salamov A."/>
            <person name="Lipzen A."/>
            <person name="Mereny Z."/>
            <person name="Hegedus B."/>
            <person name="Baldrian P."/>
            <person name="Stursova M."/>
            <person name="Weitz H."/>
            <person name="Taylor A."/>
            <person name="Grigoriev I.V."/>
            <person name="Nagy L.G."/>
            <person name="Martin F."/>
            <person name="Kauserud H."/>
        </authorList>
    </citation>
    <scope>NUCLEOTIDE SEQUENCE</scope>
    <source>
        <strain evidence="2">CBHHK200</strain>
    </source>
</reference>
<accession>A0AAD6S8Y6</accession>
<evidence type="ECO:0000313" key="2">
    <source>
        <dbReference type="EMBL" id="KAJ7023085.1"/>
    </source>
</evidence>
<dbReference type="AlphaFoldDB" id="A0AAD6S8Y6"/>